<gene>
    <name evidence="1" type="ORF">LOK49_LG09G00925</name>
</gene>
<evidence type="ECO:0000313" key="1">
    <source>
        <dbReference type="EMBL" id="KAI7999756.1"/>
    </source>
</evidence>
<keyword evidence="2" id="KW-1185">Reference proteome</keyword>
<organism evidence="1 2">
    <name type="scientific">Camellia lanceoleosa</name>
    <dbReference type="NCBI Taxonomy" id="1840588"/>
    <lineage>
        <taxon>Eukaryota</taxon>
        <taxon>Viridiplantae</taxon>
        <taxon>Streptophyta</taxon>
        <taxon>Embryophyta</taxon>
        <taxon>Tracheophyta</taxon>
        <taxon>Spermatophyta</taxon>
        <taxon>Magnoliopsida</taxon>
        <taxon>eudicotyledons</taxon>
        <taxon>Gunneridae</taxon>
        <taxon>Pentapetalae</taxon>
        <taxon>asterids</taxon>
        <taxon>Ericales</taxon>
        <taxon>Theaceae</taxon>
        <taxon>Camellia</taxon>
    </lineage>
</organism>
<comment type="caution">
    <text evidence="1">The sequence shown here is derived from an EMBL/GenBank/DDBJ whole genome shotgun (WGS) entry which is preliminary data.</text>
</comment>
<name>A0ACC0GK08_9ERIC</name>
<evidence type="ECO:0000313" key="2">
    <source>
        <dbReference type="Proteomes" id="UP001060215"/>
    </source>
</evidence>
<proteinExistence type="predicted"/>
<sequence length="117" mass="13109">MEGVLFSDVRPFAFDIYIDGTTNFAHCYPSFAVSVGVLYKKATLGVVNLLEPLCVGILRRFSVLWYEHDDACSTNIELFKELTDVSRGVRRLGAAVVDICHVALGILEAYWEYCLNP</sequence>
<accession>A0ACC0GK08</accession>
<dbReference type="EMBL" id="CM045765">
    <property type="protein sequence ID" value="KAI7999756.1"/>
    <property type="molecule type" value="Genomic_DNA"/>
</dbReference>
<dbReference type="Proteomes" id="UP001060215">
    <property type="component" value="Chromosome 8"/>
</dbReference>
<reference evidence="1 2" key="1">
    <citation type="journal article" date="2022" name="Plant J.">
        <title>Chromosome-level genome of Camellia lanceoleosa provides a valuable resource for understanding genome evolution and self-incompatibility.</title>
        <authorList>
            <person name="Gong W."/>
            <person name="Xiao S."/>
            <person name="Wang L."/>
            <person name="Liao Z."/>
            <person name="Chang Y."/>
            <person name="Mo W."/>
            <person name="Hu G."/>
            <person name="Li W."/>
            <person name="Zhao G."/>
            <person name="Zhu H."/>
            <person name="Hu X."/>
            <person name="Ji K."/>
            <person name="Xiang X."/>
            <person name="Song Q."/>
            <person name="Yuan D."/>
            <person name="Jin S."/>
            <person name="Zhang L."/>
        </authorList>
    </citation>
    <scope>NUCLEOTIDE SEQUENCE [LARGE SCALE GENOMIC DNA]</scope>
    <source>
        <strain evidence="1">SQ_2022a</strain>
    </source>
</reference>
<protein>
    <submittedName>
        <fullName evidence="1">Uncharacterized protein</fullName>
    </submittedName>
</protein>